<keyword evidence="1" id="KW-0472">Membrane</keyword>
<keyword evidence="1" id="KW-1133">Transmembrane helix</keyword>
<sequence length="71" mass="8021">MMGYWDTVAPAFWCGYLFASGPEGSYPGLDWLGIPPESHGWVVLSVIVMCVVHMAYNYCEYRKRKAVLMGI</sequence>
<accession>A0A0F9PYT4</accession>
<proteinExistence type="predicted"/>
<comment type="caution">
    <text evidence="2">The sequence shown here is derived from an EMBL/GenBank/DDBJ whole genome shotgun (WGS) entry which is preliminary data.</text>
</comment>
<organism evidence="2">
    <name type="scientific">marine sediment metagenome</name>
    <dbReference type="NCBI Taxonomy" id="412755"/>
    <lineage>
        <taxon>unclassified sequences</taxon>
        <taxon>metagenomes</taxon>
        <taxon>ecological metagenomes</taxon>
    </lineage>
</organism>
<dbReference type="EMBL" id="LAZR01005640">
    <property type="protein sequence ID" value="KKM98292.1"/>
    <property type="molecule type" value="Genomic_DNA"/>
</dbReference>
<protein>
    <submittedName>
        <fullName evidence="2">Uncharacterized protein</fullName>
    </submittedName>
</protein>
<keyword evidence="1" id="KW-0812">Transmembrane</keyword>
<reference evidence="2" key="1">
    <citation type="journal article" date="2015" name="Nature">
        <title>Complex archaea that bridge the gap between prokaryotes and eukaryotes.</title>
        <authorList>
            <person name="Spang A."/>
            <person name="Saw J.H."/>
            <person name="Jorgensen S.L."/>
            <person name="Zaremba-Niedzwiedzka K."/>
            <person name="Martijn J."/>
            <person name="Lind A.E."/>
            <person name="van Eijk R."/>
            <person name="Schleper C."/>
            <person name="Guy L."/>
            <person name="Ettema T.J."/>
        </authorList>
    </citation>
    <scope>NUCLEOTIDE SEQUENCE</scope>
</reference>
<feature type="transmembrane region" description="Helical" evidence="1">
    <location>
        <begin position="39"/>
        <end position="59"/>
    </location>
</feature>
<name>A0A0F9PYT4_9ZZZZ</name>
<gene>
    <name evidence="2" type="ORF">LCGC14_1159480</name>
</gene>
<dbReference type="AlphaFoldDB" id="A0A0F9PYT4"/>
<evidence type="ECO:0000313" key="2">
    <source>
        <dbReference type="EMBL" id="KKM98292.1"/>
    </source>
</evidence>
<evidence type="ECO:0000256" key="1">
    <source>
        <dbReference type="SAM" id="Phobius"/>
    </source>
</evidence>